<name>A0ABQ9Y7R0_9EUKA</name>
<sequence length="598" mass="67526">MSSSMDQKPITIESVLEELSSSKTDPSMIVNPPNWNHIPLLIREWDGKDETLMCRLLDEMSRILTFLSDSDLPLANKRLLHSTLFALSQSADKSKKVITRARQCLLHLESIQDAITRNEATRQGCERGERKANEGDNTVDQGIGRAETQACQFHNLDWNEVEKLNKELTDKQAEMDTWFDEVSKLNDQADRATNAAVRKMESLRLQLEHLPIWVGTRSLQTFDETAHTLWKGRLVQNTRNTPGVLRTAFTFPIETGEWELKIRAVDGPVVCIGFIRHPLPEGATHFTAGAWTSGFGGCFLLWSGAMWKGGEEFKPKGTNTKINHIGQTAAIRVNMATREARLFVDDEEQPGIFTDIPSPLCLSISTGFQDDNQSVRVLWLKQLFETELARRETKDSLETEVVREDKKLTGEAKELTLPHENLPIWVGTESIRTIDETTHKLTPTTLTQIVVPPGHNPWRTAFTRPINKGEWELKIRGDTTSWRVKVGYLLHPLREFATQESCGDWESGIGGDFSLWNGKMHRAGKTVQTVGTNKKCERAGQTAAIRVNMWKREARLFVDDEEQPGIFTDIPSPLCLAISTGSEEKNQEVEVLGLTRLF</sequence>
<evidence type="ECO:0000313" key="2">
    <source>
        <dbReference type="EMBL" id="KAK2959766.1"/>
    </source>
</evidence>
<keyword evidence="3" id="KW-1185">Reference proteome</keyword>
<feature type="compositionally biased region" description="Basic and acidic residues" evidence="1">
    <location>
        <begin position="124"/>
        <end position="134"/>
    </location>
</feature>
<dbReference type="Proteomes" id="UP001281761">
    <property type="component" value="Unassembled WGS sequence"/>
</dbReference>
<protein>
    <submittedName>
        <fullName evidence="2">Uncharacterized protein</fullName>
    </submittedName>
</protein>
<proteinExistence type="predicted"/>
<evidence type="ECO:0000313" key="3">
    <source>
        <dbReference type="Proteomes" id="UP001281761"/>
    </source>
</evidence>
<feature type="region of interest" description="Disordered" evidence="1">
    <location>
        <begin position="121"/>
        <end position="140"/>
    </location>
</feature>
<accession>A0ABQ9Y7R0</accession>
<organism evidence="2 3">
    <name type="scientific">Blattamonas nauphoetae</name>
    <dbReference type="NCBI Taxonomy" id="2049346"/>
    <lineage>
        <taxon>Eukaryota</taxon>
        <taxon>Metamonada</taxon>
        <taxon>Preaxostyla</taxon>
        <taxon>Oxymonadida</taxon>
        <taxon>Blattamonas</taxon>
    </lineage>
</organism>
<gene>
    <name evidence="2" type="ORF">BLNAU_5255</name>
</gene>
<reference evidence="2 3" key="1">
    <citation type="journal article" date="2022" name="bioRxiv">
        <title>Genomics of Preaxostyla Flagellates Illuminates Evolutionary Transitions and the Path Towards Mitochondrial Loss.</title>
        <authorList>
            <person name="Novak L.V.F."/>
            <person name="Treitli S.C."/>
            <person name="Pyrih J."/>
            <person name="Halakuc P."/>
            <person name="Pipaliya S.V."/>
            <person name="Vacek V."/>
            <person name="Brzon O."/>
            <person name="Soukal P."/>
            <person name="Eme L."/>
            <person name="Dacks J.B."/>
            <person name="Karnkowska A."/>
            <person name="Elias M."/>
            <person name="Hampl V."/>
        </authorList>
    </citation>
    <scope>NUCLEOTIDE SEQUENCE [LARGE SCALE GENOMIC DNA]</scope>
    <source>
        <strain evidence="2">NAU3</strain>
        <tissue evidence="2">Gut</tissue>
    </source>
</reference>
<comment type="caution">
    <text evidence="2">The sequence shown here is derived from an EMBL/GenBank/DDBJ whole genome shotgun (WGS) entry which is preliminary data.</text>
</comment>
<dbReference type="EMBL" id="JARBJD010000027">
    <property type="protein sequence ID" value="KAK2959766.1"/>
    <property type="molecule type" value="Genomic_DNA"/>
</dbReference>
<evidence type="ECO:0000256" key="1">
    <source>
        <dbReference type="SAM" id="MobiDB-lite"/>
    </source>
</evidence>